<dbReference type="InterPro" id="IPR045213">
    <property type="entry name" value="Malic_NAD-bd_bact_type"/>
</dbReference>
<gene>
    <name evidence="4" type="ORF">SCARR_03689</name>
</gene>
<dbReference type="PANTHER" id="PTHR43237">
    <property type="entry name" value="NADP-DEPENDENT MALIC ENZYME"/>
    <property type="match status" value="1"/>
</dbReference>
<dbReference type="InterPro" id="IPR012301">
    <property type="entry name" value="Malic_N_dom"/>
</dbReference>
<dbReference type="GO" id="GO:0016616">
    <property type="term" value="F:oxidoreductase activity, acting on the CH-OH group of donors, NAD or NADP as acceptor"/>
    <property type="evidence" value="ECO:0007669"/>
    <property type="project" value="InterPro"/>
</dbReference>
<dbReference type="Pfam" id="PF03949">
    <property type="entry name" value="Malic_M"/>
    <property type="match status" value="1"/>
</dbReference>
<sequence>MSKIENLKLENLDSLFPESFTPDQIAQGKTLFLKEVAETMHEFYGGKMQTIPKAGYYGFNWFNVWYSPGVSRVSTEIRENPKRSFDLSNRGNLIAVVSDSTRVLGDGDCGPSGGLGVMEGKAFLMKYLGGVDAIALCIDAKGEDGKSDPKKIIDFVKMIQPSVGGVNLEDISQPNCFEVLDTLRDTCDIPVWHDDAQGTGCVTLAGLINALKVAGKKMGDVKIAMLGAGASNTTIASLIIQTGGDPKKIVMCDSKGGLHADRADIEANKAFYKKWELCQSTNPNKINSIDEAMKGADVLIALSRPGPDVIKPEWVSTMADKSICFVCANPVPEIYPHAAKAAGAYIVATGRGDFPNQVNNSLCFPGLLKGALLVKAKKITDKMAIAAAYAIAESAEKNGLSPDYIAPLMDETETFRNVAKAVALQAMEDGVARVQMTGDEVYAQAKKEIDESRNLTQSLMDNNFIKEPPLEMLEDCLEKAIAQMG</sequence>
<dbReference type="InterPro" id="IPR037062">
    <property type="entry name" value="Malic_N_dom_sf"/>
</dbReference>
<feature type="domain" description="Malic enzyme N-terminal" evidence="3">
    <location>
        <begin position="45"/>
        <end position="184"/>
    </location>
</feature>
<accession>A0A6C2UMV8</accession>
<dbReference type="RefSeq" id="WP_136063062.1">
    <property type="nucleotide sequence ID" value="NZ_CAAHFH010000002.1"/>
</dbReference>
<dbReference type="EMBL" id="CAAHFH010000002">
    <property type="protein sequence ID" value="VGO21615.1"/>
    <property type="molecule type" value="Genomic_DNA"/>
</dbReference>
<dbReference type="CDD" id="cd05311">
    <property type="entry name" value="NAD_bind_2_malic_enz"/>
    <property type="match status" value="1"/>
</dbReference>
<dbReference type="Gene3D" id="3.40.50.10380">
    <property type="entry name" value="Malic enzyme, N-terminal domain"/>
    <property type="match status" value="1"/>
</dbReference>
<protein>
    <submittedName>
        <fullName evidence="4">NAD-dependent malic enzyme</fullName>
    </submittedName>
</protein>
<dbReference type="SMART" id="SM00919">
    <property type="entry name" value="Malic_M"/>
    <property type="match status" value="1"/>
</dbReference>
<feature type="domain" description="Malic enzyme NAD-binding" evidence="2">
    <location>
        <begin position="196"/>
        <end position="427"/>
    </location>
</feature>
<proteinExistence type="predicted"/>
<dbReference type="Pfam" id="PF00390">
    <property type="entry name" value="malic"/>
    <property type="match status" value="1"/>
</dbReference>
<organism evidence="4 5">
    <name type="scientific">Pontiella sulfatireligans</name>
    <dbReference type="NCBI Taxonomy" id="2750658"/>
    <lineage>
        <taxon>Bacteria</taxon>
        <taxon>Pseudomonadati</taxon>
        <taxon>Kiritimatiellota</taxon>
        <taxon>Kiritimatiellia</taxon>
        <taxon>Kiritimatiellales</taxon>
        <taxon>Pontiellaceae</taxon>
        <taxon>Pontiella</taxon>
    </lineage>
</organism>
<evidence type="ECO:0000313" key="4">
    <source>
        <dbReference type="EMBL" id="VGO21615.1"/>
    </source>
</evidence>
<name>A0A6C2UMV8_9BACT</name>
<dbReference type="Gene3D" id="3.40.50.720">
    <property type="entry name" value="NAD(P)-binding Rossmann-like Domain"/>
    <property type="match status" value="1"/>
</dbReference>
<evidence type="ECO:0000313" key="5">
    <source>
        <dbReference type="Proteomes" id="UP000346198"/>
    </source>
</evidence>
<dbReference type="SUPFAM" id="SSF51735">
    <property type="entry name" value="NAD(P)-binding Rossmann-fold domains"/>
    <property type="match status" value="1"/>
</dbReference>
<dbReference type="GO" id="GO:0004470">
    <property type="term" value="F:malic enzyme activity"/>
    <property type="evidence" value="ECO:0007669"/>
    <property type="project" value="InterPro"/>
</dbReference>
<dbReference type="AlphaFoldDB" id="A0A6C2UMV8"/>
<dbReference type="InterPro" id="IPR036291">
    <property type="entry name" value="NAD(P)-bd_dom_sf"/>
</dbReference>
<dbReference type="GO" id="GO:0051287">
    <property type="term" value="F:NAD binding"/>
    <property type="evidence" value="ECO:0007669"/>
    <property type="project" value="InterPro"/>
</dbReference>
<keyword evidence="5" id="KW-1185">Reference proteome</keyword>
<evidence type="ECO:0000256" key="1">
    <source>
        <dbReference type="ARBA" id="ARBA00023002"/>
    </source>
</evidence>
<dbReference type="InterPro" id="IPR012302">
    <property type="entry name" value="Malic_NAD-bd"/>
</dbReference>
<keyword evidence="1" id="KW-0560">Oxidoreductase</keyword>
<evidence type="ECO:0000259" key="2">
    <source>
        <dbReference type="SMART" id="SM00919"/>
    </source>
</evidence>
<dbReference type="PANTHER" id="PTHR43237:SF4">
    <property type="entry name" value="NADP-DEPENDENT MALIC ENZYME"/>
    <property type="match status" value="1"/>
</dbReference>
<dbReference type="InterPro" id="IPR046346">
    <property type="entry name" value="Aminoacid_DH-like_N_sf"/>
</dbReference>
<reference evidence="4 5" key="1">
    <citation type="submission" date="2019-04" db="EMBL/GenBank/DDBJ databases">
        <authorList>
            <person name="Van Vliet M D."/>
        </authorList>
    </citation>
    <scope>NUCLEOTIDE SEQUENCE [LARGE SCALE GENOMIC DNA]</scope>
    <source>
        <strain evidence="4 5">F21</strain>
    </source>
</reference>
<dbReference type="InterPro" id="IPR051674">
    <property type="entry name" value="Malate_Decarboxylase"/>
</dbReference>
<dbReference type="SUPFAM" id="SSF53223">
    <property type="entry name" value="Aminoacid dehydrogenase-like, N-terminal domain"/>
    <property type="match status" value="1"/>
</dbReference>
<evidence type="ECO:0000259" key="3">
    <source>
        <dbReference type="SMART" id="SM01274"/>
    </source>
</evidence>
<dbReference type="Proteomes" id="UP000346198">
    <property type="component" value="Unassembled WGS sequence"/>
</dbReference>
<dbReference type="SMART" id="SM01274">
    <property type="entry name" value="malic"/>
    <property type="match status" value="1"/>
</dbReference>